<dbReference type="SMR" id="B4NB29"/>
<gene>
    <name evidence="1" type="primary">Dwil\GK11820</name>
    <name evidence="1" type="ORF">Dwil_GK11820</name>
</gene>
<protein>
    <submittedName>
        <fullName evidence="1">Uncharacterized protein</fullName>
    </submittedName>
</protein>
<organism evidence="1 2">
    <name type="scientific">Drosophila willistoni</name>
    <name type="common">Fruit fly</name>
    <dbReference type="NCBI Taxonomy" id="7260"/>
    <lineage>
        <taxon>Eukaryota</taxon>
        <taxon>Metazoa</taxon>
        <taxon>Ecdysozoa</taxon>
        <taxon>Arthropoda</taxon>
        <taxon>Hexapoda</taxon>
        <taxon>Insecta</taxon>
        <taxon>Pterygota</taxon>
        <taxon>Neoptera</taxon>
        <taxon>Endopterygota</taxon>
        <taxon>Diptera</taxon>
        <taxon>Brachycera</taxon>
        <taxon>Muscomorpha</taxon>
        <taxon>Ephydroidea</taxon>
        <taxon>Drosophilidae</taxon>
        <taxon>Drosophila</taxon>
        <taxon>Sophophora</taxon>
    </lineage>
</organism>
<evidence type="ECO:0000313" key="2">
    <source>
        <dbReference type="Proteomes" id="UP000007798"/>
    </source>
</evidence>
<sequence>ANLTRSSFLQANVLFHFSLDFHVKQPQNGKLINKTIIVEDNRMSLANDNEEESTSAPQWTAEENEYNVVAVAMLEKTRSSIQLLNSELAPLVGRSNDLAVRLKQSMRYVNEVDGSLENRERNLAQHVEMLRKYVQLVNSLREPSPLGGVRSLEYVLIKLAVEKYDLLARQQEVNEYLQRLETVWNEYKNTQVVLLEN</sequence>
<reference evidence="1 2" key="1">
    <citation type="journal article" date="2007" name="Nature">
        <title>Evolution of genes and genomes on the Drosophila phylogeny.</title>
        <authorList>
            <consortium name="Drosophila 12 Genomes Consortium"/>
            <person name="Clark A.G."/>
            <person name="Eisen M.B."/>
            <person name="Smith D.R."/>
            <person name="Bergman C.M."/>
            <person name="Oliver B."/>
            <person name="Markow T.A."/>
            <person name="Kaufman T.C."/>
            <person name="Kellis M."/>
            <person name="Gelbart W."/>
            <person name="Iyer V.N."/>
            <person name="Pollard D.A."/>
            <person name="Sackton T.B."/>
            <person name="Larracuente A.M."/>
            <person name="Singh N.D."/>
            <person name="Abad J.P."/>
            <person name="Abt D.N."/>
            <person name="Adryan B."/>
            <person name="Aguade M."/>
            <person name="Akashi H."/>
            <person name="Anderson W.W."/>
            <person name="Aquadro C.F."/>
            <person name="Ardell D.H."/>
            <person name="Arguello R."/>
            <person name="Artieri C.G."/>
            <person name="Barbash D.A."/>
            <person name="Barker D."/>
            <person name="Barsanti P."/>
            <person name="Batterham P."/>
            <person name="Batzoglou S."/>
            <person name="Begun D."/>
            <person name="Bhutkar A."/>
            <person name="Blanco E."/>
            <person name="Bosak S.A."/>
            <person name="Bradley R.K."/>
            <person name="Brand A.D."/>
            <person name="Brent M.R."/>
            <person name="Brooks A.N."/>
            <person name="Brown R.H."/>
            <person name="Butlin R.K."/>
            <person name="Caggese C."/>
            <person name="Calvi B.R."/>
            <person name="Bernardo de Carvalho A."/>
            <person name="Caspi A."/>
            <person name="Castrezana S."/>
            <person name="Celniker S.E."/>
            <person name="Chang J.L."/>
            <person name="Chapple C."/>
            <person name="Chatterji S."/>
            <person name="Chinwalla A."/>
            <person name="Civetta A."/>
            <person name="Clifton S.W."/>
            <person name="Comeron J.M."/>
            <person name="Costello J.C."/>
            <person name="Coyne J.A."/>
            <person name="Daub J."/>
            <person name="David R.G."/>
            <person name="Delcher A.L."/>
            <person name="Delehaunty K."/>
            <person name="Do C.B."/>
            <person name="Ebling H."/>
            <person name="Edwards K."/>
            <person name="Eickbush T."/>
            <person name="Evans J.D."/>
            <person name="Filipski A."/>
            <person name="Findeiss S."/>
            <person name="Freyhult E."/>
            <person name="Fulton L."/>
            <person name="Fulton R."/>
            <person name="Garcia A.C."/>
            <person name="Gardiner A."/>
            <person name="Garfield D.A."/>
            <person name="Garvin B.E."/>
            <person name="Gibson G."/>
            <person name="Gilbert D."/>
            <person name="Gnerre S."/>
            <person name="Godfrey J."/>
            <person name="Good R."/>
            <person name="Gotea V."/>
            <person name="Gravely B."/>
            <person name="Greenberg A.J."/>
            <person name="Griffiths-Jones S."/>
            <person name="Gross S."/>
            <person name="Guigo R."/>
            <person name="Gustafson E.A."/>
            <person name="Haerty W."/>
            <person name="Hahn M.W."/>
            <person name="Halligan D.L."/>
            <person name="Halpern A.L."/>
            <person name="Halter G.M."/>
            <person name="Han M.V."/>
            <person name="Heger A."/>
            <person name="Hillier L."/>
            <person name="Hinrichs A.S."/>
            <person name="Holmes I."/>
            <person name="Hoskins R.A."/>
            <person name="Hubisz M.J."/>
            <person name="Hultmark D."/>
            <person name="Huntley M.A."/>
            <person name="Jaffe D.B."/>
            <person name="Jagadeeshan S."/>
            <person name="Jeck W.R."/>
            <person name="Johnson J."/>
            <person name="Jones C.D."/>
            <person name="Jordan W.C."/>
            <person name="Karpen G.H."/>
            <person name="Kataoka E."/>
            <person name="Keightley P.D."/>
            <person name="Kheradpour P."/>
            <person name="Kirkness E.F."/>
            <person name="Koerich L.B."/>
            <person name="Kristiansen K."/>
            <person name="Kudrna D."/>
            <person name="Kulathinal R.J."/>
            <person name="Kumar S."/>
            <person name="Kwok R."/>
            <person name="Lander E."/>
            <person name="Langley C.H."/>
            <person name="Lapoint R."/>
            <person name="Lazzaro B.P."/>
            <person name="Lee S.J."/>
            <person name="Levesque L."/>
            <person name="Li R."/>
            <person name="Lin C.F."/>
            <person name="Lin M.F."/>
            <person name="Lindblad-Toh K."/>
            <person name="Llopart A."/>
            <person name="Long M."/>
            <person name="Low L."/>
            <person name="Lozovsky E."/>
            <person name="Lu J."/>
            <person name="Luo M."/>
            <person name="Machado C.A."/>
            <person name="Makalowski W."/>
            <person name="Marzo M."/>
            <person name="Matsuda M."/>
            <person name="Matzkin L."/>
            <person name="McAllister B."/>
            <person name="McBride C.S."/>
            <person name="McKernan B."/>
            <person name="McKernan K."/>
            <person name="Mendez-Lago M."/>
            <person name="Minx P."/>
            <person name="Mollenhauer M.U."/>
            <person name="Montooth K."/>
            <person name="Mount S.M."/>
            <person name="Mu X."/>
            <person name="Myers E."/>
            <person name="Negre B."/>
            <person name="Newfeld S."/>
            <person name="Nielsen R."/>
            <person name="Noor M.A."/>
            <person name="O'Grady P."/>
            <person name="Pachter L."/>
            <person name="Papaceit M."/>
            <person name="Parisi M.J."/>
            <person name="Parisi M."/>
            <person name="Parts L."/>
            <person name="Pedersen J.S."/>
            <person name="Pesole G."/>
            <person name="Phillippy A.M."/>
            <person name="Ponting C.P."/>
            <person name="Pop M."/>
            <person name="Porcelli D."/>
            <person name="Powell J.R."/>
            <person name="Prohaska S."/>
            <person name="Pruitt K."/>
            <person name="Puig M."/>
            <person name="Quesneville H."/>
            <person name="Ram K.R."/>
            <person name="Rand D."/>
            <person name="Rasmussen M.D."/>
            <person name="Reed L.K."/>
            <person name="Reenan R."/>
            <person name="Reily A."/>
            <person name="Remington K.A."/>
            <person name="Rieger T.T."/>
            <person name="Ritchie M.G."/>
            <person name="Robin C."/>
            <person name="Rogers Y.H."/>
            <person name="Rohde C."/>
            <person name="Rozas J."/>
            <person name="Rubenfield M.J."/>
            <person name="Ruiz A."/>
            <person name="Russo S."/>
            <person name="Salzberg S.L."/>
            <person name="Sanchez-Gracia A."/>
            <person name="Saranga D.J."/>
            <person name="Sato H."/>
            <person name="Schaeffer S.W."/>
            <person name="Schatz M.C."/>
            <person name="Schlenke T."/>
            <person name="Schwartz R."/>
            <person name="Segarra C."/>
            <person name="Singh R.S."/>
            <person name="Sirot L."/>
            <person name="Sirota M."/>
            <person name="Sisneros N.B."/>
            <person name="Smith C.D."/>
            <person name="Smith T.F."/>
            <person name="Spieth J."/>
            <person name="Stage D.E."/>
            <person name="Stark A."/>
            <person name="Stephan W."/>
            <person name="Strausberg R.L."/>
            <person name="Strempel S."/>
            <person name="Sturgill D."/>
            <person name="Sutton G."/>
            <person name="Sutton G.G."/>
            <person name="Tao W."/>
            <person name="Teichmann S."/>
            <person name="Tobari Y.N."/>
            <person name="Tomimura Y."/>
            <person name="Tsolas J.M."/>
            <person name="Valente V.L."/>
            <person name="Venter E."/>
            <person name="Venter J.C."/>
            <person name="Vicario S."/>
            <person name="Vieira F.G."/>
            <person name="Vilella A.J."/>
            <person name="Villasante A."/>
            <person name="Walenz B."/>
            <person name="Wang J."/>
            <person name="Wasserman M."/>
            <person name="Watts T."/>
            <person name="Wilson D."/>
            <person name="Wilson R.K."/>
            <person name="Wing R.A."/>
            <person name="Wolfner M.F."/>
            <person name="Wong A."/>
            <person name="Wong G.K."/>
            <person name="Wu C.I."/>
            <person name="Wu G."/>
            <person name="Yamamoto D."/>
            <person name="Yang H.P."/>
            <person name="Yang S.P."/>
            <person name="Yorke J.A."/>
            <person name="Yoshida K."/>
            <person name="Zdobnov E."/>
            <person name="Zhang P."/>
            <person name="Zhang Y."/>
            <person name="Zimin A.V."/>
            <person name="Baldwin J."/>
            <person name="Abdouelleil A."/>
            <person name="Abdulkadir J."/>
            <person name="Abebe A."/>
            <person name="Abera B."/>
            <person name="Abreu J."/>
            <person name="Acer S.C."/>
            <person name="Aftuck L."/>
            <person name="Alexander A."/>
            <person name="An P."/>
            <person name="Anderson E."/>
            <person name="Anderson S."/>
            <person name="Arachi H."/>
            <person name="Azer M."/>
            <person name="Bachantsang P."/>
            <person name="Barry A."/>
            <person name="Bayul T."/>
            <person name="Berlin A."/>
            <person name="Bessette D."/>
            <person name="Bloom T."/>
            <person name="Blye J."/>
            <person name="Boguslavskiy L."/>
            <person name="Bonnet C."/>
            <person name="Boukhgalter B."/>
            <person name="Bourzgui I."/>
            <person name="Brown A."/>
            <person name="Cahill P."/>
            <person name="Channer S."/>
            <person name="Cheshatsang Y."/>
            <person name="Chuda L."/>
            <person name="Citroen M."/>
            <person name="Collymore A."/>
            <person name="Cooke P."/>
            <person name="Costello M."/>
            <person name="D'Aco K."/>
            <person name="Daza R."/>
            <person name="De Haan G."/>
            <person name="DeGray S."/>
            <person name="DeMaso C."/>
            <person name="Dhargay N."/>
            <person name="Dooley K."/>
            <person name="Dooley E."/>
            <person name="Doricent M."/>
            <person name="Dorje P."/>
            <person name="Dorjee K."/>
            <person name="Dupes A."/>
            <person name="Elong R."/>
            <person name="Falk J."/>
            <person name="Farina A."/>
            <person name="Faro S."/>
            <person name="Ferguson D."/>
            <person name="Fisher S."/>
            <person name="Foley C.D."/>
            <person name="Franke A."/>
            <person name="Friedrich D."/>
            <person name="Gadbois L."/>
            <person name="Gearin G."/>
            <person name="Gearin C.R."/>
            <person name="Giannoukos G."/>
            <person name="Goode T."/>
            <person name="Graham J."/>
            <person name="Grandbois E."/>
            <person name="Grewal S."/>
            <person name="Gyaltsen K."/>
            <person name="Hafez N."/>
            <person name="Hagos B."/>
            <person name="Hall J."/>
            <person name="Henson C."/>
            <person name="Hollinger A."/>
            <person name="Honan T."/>
            <person name="Huard M.D."/>
            <person name="Hughes L."/>
            <person name="Hurhula B."/>
            <person name="Husby M.E."/>
            <person name="Kamat A."/>
            <person name="Kanga B."/>
            <person name="Kashin S."/>
            <person name="Khazanovich D."/>
            <person name="Kisner P."/>
            <person name="Lance K."/>
            <person name="Lara M."/>
            <person name="Lee W."/>
            <person name="Lennon N."/>
            <person name="Letendre F."/>
            <person name="LeVine R."/>
            <person name="Lipovsky A."/>
            <person name="Liu X."/>
            <person name="Liu J."/>
            <person name="Liu S."/>
            <person name="Lokyitsang T."/>
            <person name="Lokyitsang Y."/>
            <person name="Lubonja R."/>
            <person name="Lui A."/>
            <person name="MacDonald P."/>
            <person name="Magnisalis V."/>
            <person name="Maru K."/>
            <person name="Matthews C."/>
            <person name="McCusker W."/>
            <person name="McDonough S."/>
            <person name="Mehta T."/>
            <person name="Meldrim J."/>
            <person name="Meneus L."/>
            <person name="Mihai O."/>
            <person name="Mihalev A."/>
            <person name="Mihova T."/>
            <person name="Mittelman R."/>
            <person name="Mlenga V."/>
            <person name="Montmayeur A."/>
            <person name="Mulrain L."/>
            <person name="Navidi A."/>
            <person name="Naylor J."/>
            <person name="Negash T."/>
            <person name="Nguyen T."/>
            <person name="Nguyen N."/>
            <person name="Nicol R."/>
            <person name="Norbu C."/>
            <person name="Norbu N."/>
            <person name="Novod N."/>
            <person name="O'Neill B."/>
            <person name="Osman S."/>
            <person name="Markiewicz E."/>
            <person name="Oyono O.L."/>
            <person name="Patti C."/>
            <person name="Phunkhang P."/>
            <person name="Pierre F."/>
            <person name="Priest M."/>
            <person name="Raghuraman S."/>
            <person name="Rege F."/>
            <person name="Reyes R."/>
            <person name="Rise C."/>
            <person name="Rogov P."/>
            <person name="Ross K."/>
            <person name="Ryan E."/>
            <person name="Settipalli S."/>
            <person name="Shea T."/>
            <person name="Sherpa N."/>
            <person name="Shi L."/>
            <person name="Shih D."/>
            <person name="Sparrow T."/>
            <person name="Spaulding J."/>
            <person name="Stalker J."/>
            <person name="Stange-Thomann N."/>
            <person name="Stavropoulos S."/>
            <person name="Stone C."/>
            <person name="Strader C."/>
            <person name="Tesfaye S."/>
            <person name="Thomson T."/>
            <person name="Thoulutsang Y."/>
            <person name="Thoulutsang D."/>
            <person name="Topham K."/>
            <person name="Topping I."/>
            <person name="Tsamla T."/>
            <person name="Vassiliev H."/>
            <person name="Vo A."/>
            <person name="Wangchuk T."/>
            <person name="Wangdi T."/>
            <person name="Weiand M."/>
            <person name="Wilkinson J."/>
            <person name="Wilson A."/>
            <person name="Yadav S."/>
            <person name="Young G."/>
            <person name="Yu Q."/>
            <person name="Zembek L."/>
            <person name="Zhong D."/>
            <person name="Zimmer A."/>
            <person name="Zwirko Z."/>
            <person name="Jaffe D.B."/>
            <person name="Alvarez P."/>
            <person name="Brockman W."/>
            <person name="Butler J."/>
            <person name="Chin C."/>
            <person name="Gnerre S."/>
            <person name="Grabherr M."/>
            <person name="Kleber M."/>
            <person name="Mauceli E."/>
            <person name="MacCallum I."/>
        </authorList>
    </citation>
    <scope>NUCLEOTIDE SEQUENCE [LARGE SCALE GENOMIC DNA]</scope>
    <source>
        <strain evidence="2">Tucson 14030-0811.24</strain>
    </source>
</reference>
<evidence type="ECO:0000313" key="1">
    <source>
        <dbReference type="EMBL" id="EDW80993.2"/>
    </source>
</evidence>
<dbReference type="eggNOG" id="ENOG502T8EX">
    <property type="taxonomic scope" value="Eukaryota"/>
</dbReference>
<dbReference type="EMBL" id="CH964232">
    <property type="protein sequence ID" value="EDW80993.2"/>
    <property type="molecule type" value="Genomic_DNA"/>
</dbReference>
<feature type="non-terminal residue" evidence="1">
    <location>
        <position position="1"/>
    </location>
</feature>
<dbReference type="HOGENOM" id="CLU_1333180_0_0_1"/>
<dbReference type="KEGG" id="dwi:6647871"/>
<accession>B4NB29</accession>
<dbReference type="InParanoid" id="B4NB29"/>
<keyword evidence="2" id="KW-1185">Reference proteome</keyword>
<proteinExistence type="predicted"/>
<dbReference type="OrthoDB" id="8026672at2759"/>
<dbReference type="Proteomes" id="UP000007798">
    <property type="component" value="Unassembled WGS sequence"/>
</dbReference>
<name>B4NB29_DROWI</name>
<dbReference type="AlphaFoldDB" id="B4NB29"/>